<keyword evidence="1" id="KW-1133">Transmembrane helix</keyword>
<evidence type="ECO:0000313" key="2">
    <source>
        <dbReference type="EMBL" id="ARU03132.1"/>
    </source>
</evidence>
<accession>A0A1Y0EIK5</accession>
<evidence type="ECO:0000256" key="1">
    <source>
        <dbReference type="SAM" id="Phobius"/>
    </source>
</evidence>
<dbReference type="KEGG" id="lvs:LOKVESSMR4R_03867"/>
<name>A0A1Y0EIK5_9RHOB</name>
<evidence type="ECO:0000313" key="3">
    <source>
        <dbReference type="Proteomes" id="UP000195273"/>
    </source>
</evidence>
<reference evidence="2 3" key="1">
    <citation type="submission" date="2017-05" db="EMBL/GenBank/DDBJ databases">
        <title>Genome Sequence of Loktanella vestfoldensis Strain SMR4r Isolated from a Culture of the Diatom Skeletonema marinoi.</title>
        <authorList>
            <person name="Topel M."/>
            <person name="Pinder M.I.M."/>
            <person name="Johansson O.N."/>
            <person name="Kourtchenko O."/>
            <person name="Godhe A."/>
            <person name="Clarke A.K."/>
        </authorList>
    </citation>
    <scope>NUCLEOTIDE SEQUENCE [LARGE SCALE GENOMIC DNA]</scope>
    <source>
        <strain evidence="2 3">SMR4r</strain>
    </source>
</reference>
<proteinExistence type="predicted"/>
<feature type="transmembrane region" description="Helical" evidence="1">
    <location>
        <begin position="111"/>
        <end position="130"/>
    </location>
</feature>
<keyword evidence="1" id="KW-0472">Membrane</keyword>
<protein>
    <submittedName>
        <fullName evidence="2">Toxin coregulated pilus biosynthesis protein E</fullName>
    </submittedName>
</protein>
<gene>
    <name evidence="2" type="primary">tcpE</name>
    <name evidence="2" type="ORF">LOKVESSMR4R_03867</name>
</gene>
<dbReference type="EMBL" id="CP021431">
    <property type="protein sequence ID" value="ARU03132.1"/>
    <property type="molecule type" value="Genomic_DNA"/>
</dbReference>
<dbReference type="AlphaFoldDB" id="A0A1Y0EIK5"/>
<feature type="transmembrane region" description="Helical" evidence="1">
    <location>
        <begin position="161"/>
        <end position="184"/>
    </location>
</feature>
<sequence length="227" mass="24199">MFTAKDRAAAWDLIADLLDSGLDDVRAIGLAADMFKHRGNRAAAMVLGYLRASFAAGDFEDRMASVTKGAEALVFSNAGRVTGAVVYRGAARVLRNQRAIRDAVVDATAKPAALSLVLIALLVLMGLRMFPTFEELLPRDDWPQITKTVAAISDFLISGGVWAAGGFAAFVVAIAISLPLLAAVDGPFRHIRASLDRFPPWSFYRLQTGAAFSFAVVEIGRAGGTLL</sequence>
<keyword evidence="3" id="KW-1185">Reference proteome</keyword>
<organism evidence="2 3">
    <name type="scientific">Yoonia vestfoldensis</name>
    <dbReference type="NCBI Taxonomy" id="245188"/>
    <lineage>
        <taxon>Bacteria</taxon>
        <taxon>Pseudomonadati</taxon>
        <taxon>Pseudomonadota</taxon>
        <taxon>Alphaproteobacteria</taxon>
        <taxon>Rhodobacterales</taxon>
        <taxon>Paracoccaceae</taxon>
        <taxon>Yoonia</taxon>
    </lineage>
</organism>
<dbReference type="Proteomes" id="UP000195273">
    <property type="component" value="Chromosome"/>
</dbReference>
<keyword evidence="1" id="KW-0812">Transmembrane</keyword>